<sequence>MKLVRYNFYILLLFTLLGCSKEKEVVVDKPQLPNPVSAFSIKQVAKDDPFTFEFTNQSKDYTETRWSFGDDSTSSKTSPQHTFLGTGDFTVRLKVLNENGDWAQREEVIKIDAEKLIRFNATKNGTGKLILSYASDIAVKGVIWSKMTDKDKYEQVSDKEKADISIEVGKFETYQLNVKTPKGSQIVVTKMLTDLGIIKDWTNIDNTFRISQDNSSGPDAGEGSKKLIDGDNKTKLFIGGYQPGMYWQFVFYQPQTINGYTITTGNDSPERDPKDWEIQASENGDTWVTLGTVTGYSFGNTPADRNKSVNFTFTNSKPYTHYRYVVKSVSSGSNFQMSEFRLLELPQ</sequence>
<dbReference type="InterPro" id="IPR000601">
    <property type="entry name" value="PKD_dom"/>
</dbReference>
<proteinExistence type="predicted"/>
<organism evidence="2 3">
    <name type="scientific">Sphingobacterium paramultivorum</name>
    <dbReference type="NCBI Taxonomy" id="2886510"/>
    <lineage>
        <taxon>Bacteria</taxon>
        <taxon>Pseudomonadati</taxon>
        <taxon>Bacteroidota</taxon>
        <taxon>Sphingobacteriia</taxon>
        <taxon>Sphingobacteriales</taxon>
        <taxon>Sphingobacteriaceae</taxon>
        <taxon>Sphingobacterium</taxon>
    </lineage>
</organism>
<dbReference type="InterPro" id="IPR022409">
    <property type="entry name" value="PKD/Chitinase_dom"/>
</dbReference>
<dbReference type="PROSITE" id="PS51257">
    <property type="entry name" value="PROKAR_LIPOPROTEIN"/>
    <property type="match status" value="1"/>
</dbReference>
<dbReference type="Gene3D" id="2.60.120.260">
    <property type="entry name" value="Galactose-binding domain-like"/>
    <property type="match status" value="1"/>
</dbReference>
<dbReference type="EMBL" id="CP058555">
    <property type="protein sequence ID" value="QMV69634.1"/>
    <property type="molecule type" value="Genomic_DNA"/>
</dbReference>
<dbReference type="Pfam" id="PF00754">
    <property type="entry name" value="F5_F8_type_C"/>
    <property type="match status" value="1"/>
</dbReference>
<protein>
    <submittedName>
        <fullName evidence="2">Discoidin domain-containing protein</fullName>
    </submittedName>
</protein>
<evidence type="ECO:0000313" key="2">
    <source>
        <dbReference type="EMBL" id="QMV69634.1"/>
    </source>
</evidence>
<dbReference type="CDD" id="cd00146">
    <property type="entry name" value="PKD"/>
    <property type="match status" value="1"/>
</dbReference>
<dbReference type="AlphaFoldDB" id="A0A7G5E6K9"/>
<accession>A0A7G5E6K9</accession>
<reference evidence="2 3" key="1">
    <citation type="journal article" date="2020" name="G3 (Bethesda)">
        <title>CeMbio - The Caenorhabditis elegans Microbiome Resource.</title>
        <authorList>
            <person name="Dirksen P."/>
            <person name="Assie A."/>
            <person name="Zimmermann J."/>
            <person name="Zhang F."/>
            <person name="Tietje A.M."/>
            <person name="Marsh S.A."/>
            <person name="Felix M.A."/>
            <person name="Shapira M."/>
            <person name="Kaleta C."/>
            <person name="Schulenburg H."/>
            <person name="Samuel B."/>
        </authorList>
    </citation>
    <scope>NUCLEOTIDE SEQUENCE [LARGE SCALE GENOMIC DNA]</scope>
    <source>
        <strain evidence="2 3">BIGb0170</strain>
    </source>
</reference>
<keyword evidence="3" id="KW-1185">Reference proteome</keyword>
<dbReference type="Gene3D" id="2.60.40.10">
    <property type="entry name" value="Immunoglobulins"/>
    <property type="match status" value="1"/>
</dbReference>
<dbReference type="RefSeq" id="WP_182330379.1">
    <property type="nucleotide sequence ID" value="NZ_CP058555.1"/>
</dbReference>
<dbReference type="InterPro" id="IPR035986">
    <property type="entry name" value="PKD_dom_sf"/>
</dbReference>
<dbReference type="InterPro" id="IPR013783">
    <property type="entry name" value="Ig-like_fold"/>
</dbReference>
<dbReference type="Pfam" id="PF18911">
    <property type="entry name" value="PKD_4"/>
    <property type="match status" value="1"/>
</dbReference>
<dbReference type="InterPro" id="IPR008979">
    <property type="entry name" value="Galactose-bd-like_sf"/>
</dbReference>
<gene>
    <name evidence="2" type="ORF">HS960_19105</name>
</gene>
<dbReference type="Proteomes" id="UP000515450">
    <property type="component" value="Chromosome"/>
</dbReference>
<dbReference type="SUPFAM" id="SSF49299">
    <property type="entry name" value="PKD domain"/>
    <property type="match status" value="1"/>
</dbReference>
<name>A0A7G5E6K9_9SPHI</name>
<feature type="domain" description="PKD" evidence="1">
    <location>
        <begin position="51"/>
        <end position="103"/>
    </location>
</feature>
<dbReference type="InterPro" id="IPR000421">
    <property type="entry name" value="FA58C"/>
</dbReference>
<evidence type="ECO:0000259" key="1">
    <source>
        <dbReference type="PROSITE" id="PS50093"/>
    </source>
</evidence>
<dbReference type="PROSITE" id="PS50093">
    <property type="entry name" value="PKD"/>
    <property type="match status" value="1"/>
</dbReference>
<evidence type="ECO:0000313" key="3">
    <source>
        <dbReference type="Proteomes" id="UP000515450"/>
    </source>
</evidence>
<dbReference type="SUPFAM" id="SSF49785">
    <property type="entry name" value="Galactose-binding domain-like"/>
    <property type="match status" value="1"/>
</dbReference>
<dbReference type="SMART" id="SM00089">
    <property type="entry name" value="PKD"/>
    <property type="match status" value="1"/>
</dbReference>